<dbReference type="SUPFAM" id="SSF53822">
    <property type="entry name" value="Periplasmic binding protein-like I"/>
    <property type="match status" value="1"/>
</dbReference>
<dbReference type="InterPro" id="IPR028082">
    <property type="entry name" value="Peripla_BP_I"/>
</dbReference>
<dbReference type="PANTHER" id="PTHR47628">
    <property type="match status" value="1"/>
</dbReference>
<keyword evidence="3" id="KW-1185">Reference proteome</keyword>
<dbReference type="PANTHER" id="PTHR47628:SF1">
    <property type="entry name" value="ALIPHATIC AMIDASE EXPRESSION-REGULATING PROTEIN"/>
    <property type="match status" value="1"/>
</dbReference>
<dbReference type="Pfam" id="PF13433">
    <property type="entry name" value="Peripla_BP_5"/>
    <property type="match status" value="1"/>
</dbReference>
<dbReference type="Gene3D" id="3.40.50.2300">
    <property type="match status" value="2"/>
</dbReference>
<comment type="caution">
    <text evidence="2">The sequence shown here is derived from an EMBL/GenBank/DDBJ whole genome shotgun (WGS) entry which is preliminary data.</text>
</comment>
<feature type="signal peptide" evidence="1">
    <location>
        <begin position="1"/>
        <end position="20"/>
    </location>
</feature>
<sequence length="420" mass="46700">MIRHLIRAAVAAAVVVSCCAADDSPETSGEIRVGILHSLTGTMALSEKSAVDAELMAIEEINAKGGLLGKRLRPVIADGRSDWPTFAGQAERLITREKVSVIFGCWTSASRKSVVPVVERHDHLLFYPLQYEGLERSPNVVYTGATPNQQIIPAVRWFLENRGKRVFLVGSDYVFPRAANAIIKDQVRLLGGKVVGEGYIPLGSKNVKGVVRRIIKAKPKVILNTINGDSNIPFFVALQKAHVDPRKTPTVSFSIAEEELRSLDVSAMAGNYAVWNYFQSIGTSQNRDFVARFKRRFGAQRVTDDPIEAAYTAVNLWARAVKSAGSADVRKVRAAVRRQEFDAPEGRVWVDQLNQHLWKLSRIGKIQPDGQFRIEWVSDTLIHPVPYPPTRRIEDWQDLLTGLHTGWHGNWARPAATPAR</sequence>
<name>A0A939P6B6_9ACTN</name>
<dbReference type="Proteomes" id="UP000669179">
    <property type="component" value="Unassembled WGS sequence"/>
</dbReference>
<evidence type="ECO:0000313" key="3">
    <source>
        <dbReference type="Proteomes" id="UP000669179"/>
    </source>
</evidence>
<dbReference type="PROSITE" id="PS51257">
    <property type="entry name" value="PROKAR_LIPOPROTEIN"/>
    <property type="match status" value="1"/>
</dbReference>
<dbReference type="EMBL" id="JAGEOJ010000001">
    <property type="protein sequence ID" value="MBO2446128.1"/>
    <property type="molecule type" value="Genomic_DNA"/>
</dbReference>
<accession>A0A939P6B6</accession>
<dbReference type="RefSeq" id="WP_208253694.1">
    <property type="nucleotide sequence ID" value="NZ_JAGEOJ010000001.1"/>
</dbReference>
<dbReference type="NCBIfam" id="TIGR03407">
    <property type="entry name" value="urea_ABC_UrtA"/>
    <property type="match status" value="1"/>
</dbReference>
<feature type="chain" id="PRO_5037508736" evidence="1">
    <location>
        <begin position="21"/>
        <end position="420"/>
    </location>
</feature>
<reference evidence="2" key="1">
    <citation type="submission" date="2021-03" db="EMBL/GenBank/DDBJ databases">
        <authorList>
            <person name="Kanchanasin P."/>
            <person name="Saeng-In P."/>
            <person name="Phongsopitanun W."/>
            <person name="Yuki M."/>
            <person name="Kudo T."/>
            <person name="Ohkuma M."/>
            <person name="Tanasupawat S."/>
        </authorList>
    </citation>
    <scope>NUCLEOTIDE SEQUENCE</scope>
    <source>
        <strain evidence="2">GKU 128</strain>
    </source>
</reference>
<dbReference type="CDD" id="cd06355">
    <property type="entry name" value="PBP1_FmdD-like"/>
    <property type="match status" value="1"/>
</dbReference>
<organism evidence="2 3">
    <name type="scientific">Actinomadura barringtoniae</name>
    <dbReference type="NCBI Taxonomy" id="1427535"/>
    <lineage>
        <taxon>Bacteria</taxon>
        <taxon>Bacillati</taxon>
        <taxon>Actinomycetota</taxon>
        <taxon>Actinomycetes</taxon>
        <taxon>Streptosporangiales</taxon>
        <taxon>Thermomonosporaceae</taxon>
        <taxon>Actinomadura</taxon>
    </lineage>
</organism>
<protein>
    <submittedName>
        <fullName evidence="2">Urea ABC transporter substrate-binding protein</fullName>
    </submittedName>
</protein>
<proteinExistence type="predicted"/>
<keyword evidence="1" id="KW-0732">Signal</keyword>
<evidence type="ECO:0000313" key="2">
    <source>
        <dbReference type="EMBL" id="MBO2446128.1"/>
    </source>
</evidence>
<gene>
    <name evidence="2" type="primary">urtA</name>
    <name evidence="2" type="ORF">J4573_03435</name>
</gene>
<dbReference type="AlphaFoldDB" id="A0A939P6B6"/>
<dbReference type="InterPro" id="IPR017777">
    <property type="entry name" value="ABC_urea-bd_UrtA"/>
</dbReference>
<evidence type="ECO:0000256" key="1">
    <source>
        <dbReference type="SAM" id="SignalP"/>
    </source>
</evidence>